<reference evidence="1" key="1">
    <citation type="submission" date="2020-04" db="EMBL/GenBank/DDBJ databases">
        <authorList>
            <person name="Alioto T."/>
            <person name="Alioto T."/>
            <person name="Gomez Garrido J."/>
        </authorList>
    </citation>
    <scope>NUCLEOTIDE SEQUENCE</scope>
    <source>
        <strain evidence="1">A484AB</strain>
    </source>
</reference>
<organism evidence="1 2">
    <name type="scientific">Paramuricea clavata</name>
    <name type="common">Red gorgonian</name>
    <name type="synonym">Violescent sea-whip</name>
    <dbReference type="NCBI Taxonomy" id="317549"/>
    <lineage>
        <taxon>Eukaryota</taxon>
        <taxon>Metazoa</taxon>
        <taxon>Cnidaria</taxon>
        <taxon>Anthozoa</taxon>
        <taxon>Octocorallia</taxon>
        <taxon>Malacalcyonacea</taxon>
        <taxon>Plexauridae</taxon>
        <taxon>Paramuricea</taxon>
    </lineage>
</organism>
<dbReference type="AlphaFoldDB" id="A0A6S7K1Q5"/>
<keyword evidence="2" id="KW-1185">Reference proteome</keyword>
<dbReference type="EMBL" id="CACRXK020008737">
    <property type="protein sequence ID" value="CAB4015498.1"/>
    <property type="molecule type" value="Genomic_DNA"/>
</dbReference>
<evidence type="ECO:0000313" key="2">
    <source>
        <dbReference type="Proteomes" id="UP001152795"/>
    </source>
</evidence>
<dbReference type="Proteomes" id="UP001152795">
    <property type="component" value="Unassembled WGS sequence"/>
</dbReference>
<protein>
    <submittedName>
        <fullName evidence="1">Uncharacterized protein</fullName>
    </submittedName>
</protein>
<sequence length="65" mass="7586">SKRTKGNNGRKKFAKGEDEGAIAEWSKLYECELEKADQDIKLLDQQIKKMDDDEREAKTAYVHER</sequence>
<proteinExistence type="predicted"/>
<evidence type="ECO:0000313" key="1">
    <source>
        <dbReference type="EMBL" id="CAB4015498.1"/>
    </source>
</evidence>
<name>A0A6S7K1Q5_PARCT</name>
<accession>A0A6S7K1Q5</accession>
<feature type="non-terminal residue" evidence="1">
    <location>
        <position position="1"/>
    </location>
</feature>
<feature type="non-terminal residue" evidence="1">
    <location>
        <position position="65"/>
    </location>
</feature>
<gene>
    <name evidence="1" type="ORF">PACLA_8A039747</name>
</gene>
<comment type="caution">
    <text evidence="1">The sequence shown here is derived from an EMBL/GenBank/DDBJ whole genome shotgun (WGS) entry which is preliminary data.</text>
</comment>